<evidence type="ECO:0000256" key="3">
    <source>
        <dbReference type="PROSITE-ProRule" id="PRU00169"/>
    </source>
</evidence>
<dbReference type="SMART" id="SM00448">
    <property type="entry name" value="REC"/>
    <property type="match status" value="1"/>
</dbReference>
<organism evidence="6 7">
    <name type="scientific">Nocardioides bigeumensis</name>
    <dbReference type="NCBI Taxonomy" id="433657"/>
    <lineage>
        <taxon>Bacteria</taxon>
        <taxon>Bacillati</taxon>
        <taxon>Actinomycetota</taxon>
        <taxon>Actinomycetes</taxon>
        <taxon>Propionibacteriales</taxon>
        <taxon>Nocardioidaceae</taxon>
        <taxon>Nocardioides</taxon>
    </lineage>
</organism>
<dbReference type="InterPro" id="IPR058245">
    <property type="entry name" value="NreC/VraR/RcsB-like_REC"/>
</dbReference>
<feature type="domain" description="HTH luxR-type" evidence="4">
    <location>
        <begin position="148"/>
        <end position="213"/>
    </location>
</feature>
<dbReference type="InterPro" id="IPR000792">
    <property type="entry name" value="Tscrpt_reg_LuxR_C"/>
</dbReference>
<dbReference type="SUPFAM" id="SSF52172">
    <property type="entry name" value="CheY-like"/>
    <property type="match status" value="1"/>
</dbReference>
<dbReference type="Gene3D" id="3.40.50.2300">
    <property type="match status" value="1"/>
</dbReference>
<reference evidence="6 7" key="1">
    <citation type="journal article" date="2019" name="Int. J. Syst. Evol. Microbiol.">
        <title>The Global Catalogue of Microorganisms (GCM) 10K type strain sequencing project: providing services to taxonomists for standard genome sequencing and annotation.</title>
        <authorList>
            <consortium name="The Broad Institute Genomics Platform"/>
            <consortium name="The Broad Institute Genome Sequencing Center for Infectious Disease"/>
            <person name="Wu L."/>
            <person name="Ma J."/>
        </authorList>
    </citation>
    <scope>NUCLEOTIDE SEQUENCE [LARGE SCALE GENOMIC DNA]</scope>
    <source>
        <strain evidence="6 7">JCM 16021</strain>
    </source>
</reference>
<dbReference type="PROSITE" id="PS50110">
    <property type="entry name" value="RESPONSE_REGULATORY"/>
    <property type="match status" value="1"/>
</dbReference>
<comment type="caution">
    <text evidence="6">The sequence shown here is derived from an EMBL/GenBank/DDBJ whole genome shotgun (WGS) entry which is preliminary data.</text>
</comment>
<evidence type="ECO:0000256" key="1">
    <source>
        <dbReference type="ARBA" id="ARBA00022553"/>
    </source>
</evidence>
<feature type="domain" description="Response regulatory" evidence="5">
    <location>
        <begin position="10"/>
        <end position="126"/>
    </location>
</feature>
<dbReference type="PANTHER" id="PTHR43214">
    <property type="entry name" value="TWO-COMPONENT RESPONSE REGULATOR"/>
    <property type="match status" value="1"/>
</dbReference>
<accession>A0ABN2YNQ2</accession>
<proteinExistence type="predicted"/>
<evidence type="ECO:0000259" key="5">
    <source>
        <dbReference type="PROSITE" id="PS50110"/>
    </source>
</evidence>
<dbReference type="InterPro" id="IPR001789">
    <property type="entry name" value="Sig_transdc_resp-reg_receiver"/>
</dbReference>
<keyword evidence="1 3" id="KW-0597">Phosphoprotein</keyword>
<dbReference type="Proteomes" id="UP001500575">
    <property type="component" value="Unassembled WGS sequence"/>
</dbReference>
<dbReference type="PRINTS" id="PR00038">
    <property type="entry name" value="HTHLUXR"/>
</dbReference>
<dbReference type="InterPro" id="IPR011006">
    <property type="entry name" value="CheY-like_superfamily"/>
</dbReference>
<keyword evidence="2" id="KW-0238">DNA-binding</keyword>
<name>A0ABN2YNQ2_9ACTN</name>
<dbReference type="CDD" id="cd17535">
    <property type="entry name" value="REC_NarL-like"/>
    <property type="match status" value="1"/>
</dbReference>
<keyword evidence="7" id="KW-1185">Reference proteome</keyword>
<dbReference type="CDD" id="cd06170">
    <property type="entry name" value="LuxR_C_like"/>
    <property type="match status" value="1"/>
</dbReference>
<dbReference type="PROSITE" id="PS50043">
    <property type="entry name" value="HTH_LUXR_2"/>
    <property type="match status" value="1"/>
</dbReference>
<dbReference type="PROSITE" id="PS00622">
    <property type="entry name" value="HTH_LUXR_1"/>
    <property type="match status" value="1"/>
</dbReference>
<protein>
    <submittedName>
        <fullName evidence="6">Response regulator transcription factor</fullName>
    </submittedName>
</protein>
<dbReference type="SMART" id="SM00421">
    <property type="entry name" value="HTH_LUXR"/>
    <property type="match status" value="1"/>
</dbReference>
<sequence>MSGEPEGAIAVLVVDDHQVLADSLVRVLSAETDIHPVGVAPDLARARAMVVHHRPDVVLLDHTLPDGEGADAVRPLLEANPGMAVVMLTASTSDRVLGAAMEAGAAGFISKTSGLSELVTAVRAAARGDAVVSPQLLSRLLVRMRREAQGVGHDLTDREREILQLLSKGLTNVAISGQLFLSVHTVRNHIANLSAKLGAHSKLEALAIAVREGLVEPPR</sequence>
<gene>
    <name evidence="6" type="ORF">GCM10009843_30760</name>
</gene>
<dbReference type="InterPro" id="IPR016032">
    <property type="entry name" value="Sig_transdc_resp-reg_C-effctor"/>
</dbReference>
<dbReference type="PANTHER" id="PTHR43214:SF43">
    <property type="entry name" value="TWO-COMPONENT RESPONSE REGULATOR"/>
    <property type="match status" value="1"/>
</dbReference>
<evidence type="ECO:0000313" key="6">
    <source>
        <dbReference type="EMBL" id="GAA2129305.1"/>
    </source>
</evidence>
<dbReference type="Pfam" id="PF00196">
    <property type="entry name" value="GerE"/>
    <property type="match status" value="1"/>
</dbReference>
<feature type="modified residue" description="4-aspartylphosphate" evidence="3">
    <location>
        <position position="61"/>
    </location>
</feature>
<dbReference type="Pfam" id="PF00072">
    <property type="entry name" value="Response_reg"/>
    <property type="match status" value="1"/>
</dbReference>
<dbReference type="RefSeq" id="WP_344304678.1">
    <property type="nucleotide sequence ID" value="NZ_BAAAQQ010000013.1"/>
</dbReference>
<dbReference type="EMBL" id="BAAAQQ010000013">
    <property type="protein sequence ID" value="GAA2129305.1"/>
    <property type="molecule type" value="Genomic_DNA"/>
</dbReference>
<evidence type="ECO:0000256" key="2">
    <source>
        <dbReference type="ARBA" id="ARBA00023125"/>
    </source>
</evidence>
<dbReference type="SUPFAM" id="SSF46894">
    <property type="entry name" value="C-terminal effector domain of the bipartite response regulators"/>
    <property type="match status" value="1"/>
</dbReference>
<evidence type="ECO:0000259" key="4">
    <source>
        <dbReference type="PROSITE" id="PS50043"/>
    </source>
</evidence>
<evidence type="ECO:0000313" key="7">
    <source>
        <dbReference type="Proteomes" id="UP001500575"/>
    </source>
</evidence>
<dbReference type="InterPro" id="IPR039420">
    <property type="entry name" value="WalR-like"/>
</dbReference>